<dbReference type="GO" id="GO:0007032">
    <property type="term" value="P:endosome organization"/>
    <property type="evidence" value="ECO:0007669"/>
    <property type="project" value="TreeGrafter"/>
</dbReference>
<dbReference type="PIRSF" id="PIRSF007860">
    <property type="entry name" value="VPS11"/>
    <property type="match status" value="1"/>
</dbReference>
<keyword evidence="14" id="KW-0175">Coiled coil</keyword>
<dbReference type="SUPFAM" id="SSF57850">
    <property type="entry name" value="RING/U-box"/>
    <property type="match status" value="1"/>
</dbReference>
<dbReference type="Proteomes" id="UP001461498">
    <property type="component" value="Unassembled WGS sequence"/>
</dbReference>
<feature type="compositionally biased region" description="Polar residues" evidence="15">
    <location>
        <begin position="1007"/>
        <end position="1018"/>
    </location>
</feature>
<dbReference type="PROSITE" id="PS50089">
    <property type="entry name" value="ZF_RING_2"/>
    <property type="match status" value="1"/>
</dbReference>
<evidence type="ECO:0000256" key="13">
    <source>
        <dbReference type="PROSITE-ProRule" id="PRU01006"/>
    </source>
</evidence>
<comment type="caution">
    <text evidence="17">The sequence shown here is derived from an EMBL/GenBank/DDBJ whole genome shotgun (WGS) entry which is preliminary data.</text>
</comment>
<evidence type="ECO:0000256" key="3">
    <source>
        <dbReference type="ARBA" id="ARBA00007070"/>
    </source>
</evidence>
<dbReference type="GO" id="GO:0048284">
    <property type="term" value="P:organelle fusion"/>
    <property type="evidence" value="ECO:0007669"/>
    <property type="project" value="TreeGrafter"/>
</dbReference>
<feature type="compositionally biased region" description="Polar residues" evidence="15">
    <location>
        <begin position="984"/>
        <end position="997"/>
    </location>
</feature>
<feature type="region of interest" description="Disordered" evidence="15">
    <location>
        <begin position="984"/>
        <end position="1041"/>
    </location>
</feature>
<keyword evidence="6 12" id="KW-0863">Zinc-finger</keyword>
<keyword evidence="5" id="KW-0479">Metal-binding</keyword>
<evidence type="ECO:0000256" key="6">
    <source>
        <dbReference type="ARBA" id="ARBA00022771"/>
    </source>
</evidence>
<comment type="similarity">
    <text evidence="3 11">Belongs to the VPS11 family.</text>
</comment>
<keyword evidence="7" id="KW-0862">Zinc</keyword>
<evidence type="ECO:0000256" key="7">
    <source>
        <dbReference type="ARBA" id="ARBA00022833"/>
    </source>
</evidence>
<feature type="repeat" description="CHCR" evidence="13">
    <location>
        <begin position="399"/>
        <end position="547"/>
    </location>
</feature>
<evidence type="ECO:0000256" key="2">
    <source>
        <dbReference type="ARBA" id="ARBA00004492"/>
    </source>
</evidence>
<gene>
    <name evidence="17" type="ORF">O3M35_007461</name>
</gene>
<keyword evidence="8" id="KW-0653">Protein transport</keyword>
<dbReference type="InterPro" id="IPR024763">
    <property type="entry name" value="VPS11_C"/>
</dbReference>
<keyword evidence="10" id="KW-0458">Lysosome</keyword>
<dbReference type="InterPro" id="IPR000547">
    <property type="entry name" value="Clathrin_H-chain/VPS_repeat"/>
</dbReference>
<feature type="compositionally biased region" description="Acidic residues" evidence="15">
    <location>
        <begin position="1020"/>
        <end position="1031"/>
    </location>
</feature>
<evidence type="ECO:0000256" key="11">
    <source>
        <dbReference type="PIRNR" id="PIRNR007860"/>
    </source>
</evidence>
<keyword evidence="18" id="KW-1185">Reference proteome</keyword>
<reference evidence="17 18" key="1">
    <citation type="submission" date="2022-12" db="EMBL/GenBank/DDBJ databases">
        <title>Chromosome-level genome assembly of true bugs.</title>
        <authorList>
            <person name="Ma L."/>
            <person name="Li H."/>
        </authorList>
    </citation>
    <scope>NUCLEOTIDE SEQUENCE [LARGE SCALE GENOMIC DNA]</scope>
    <source>
        <strain evidence="17">Lab_2022b</strain>
    </source>
</reference>
<dbReference type="PROSITE" id="PS50236">
    <property type="entry name" value="CHCR"/>
    <property type="match status" value="2"/>
</dbReference>
<keyword evidence="4" id="KW-0813">Transport</keyword>
<evidence type="ECO:0000259" key="16">
    <source>
        <dbReference type="PROSITE" id="PS50089"/>
    </source>
</evidence>
<dbReference type="InterPro" id="IPR057308">
    <property type="entry name" value="CHCR_PEP5_VPS11"/>
</dbReference>
<evidence type="ECO:0000256" key="10">
    <source>
        <dbReference type="ARBA" id="ARBA00023228"/>
    </source>
</evidence>
<dbReference type="SUPFAM" id="SSF50978">
    <property type="entry name" value="WD40 repeat-like"/>
    <property type="match status" value="1"/>
</dbReference>
<feature type="repeat" description="CHCR" evidence="13">
    <location>
        <begin position="566"/>
        <end position="724"/>
    </location>
</feature>
<organism evidence="17 18">
    <name type="scientific">Rhynocoris fuscipes</name>
    <dbReference type="NCBI Taxonomy" id="488301"/>
    <lineage>
        <taxon>Eukaryota</taxon>
        <taxon>Metazoa</taxon>
        <taxon>Ecdysozoa</taxon>
        <taxon>Arthropoda</taxon>
        <taxon>Hexapoda</taxon>
        <taxon>Insecta</taxon>
        <taxon>Pterygota</taxon>
        <taxon>Neoptera</taxon>
        <taxon>Paraneoptera</taxon>
        <taxon>Hemiptera</taxon>
        <taxon>Heteroptera</taxon>
        <taxon>Panheteroptera</taxon>
        <taxon>Cimicomorpha</taxon>
        <taxon>Reduviidae</taxon>
        <taxon>Harpactorinae</taxon>
        <taxon>Harpactorini</taxon>
        <taxon>Rhynocoris</taxon>
    </lineage>
</organism>
<dbReference type="Pfam" id="PF12451">
    <property type="entry name" value="VPS11_C"/>
    <property type="match status" value="1"/>
</dbReference>
<evidence type="ECO:0000256" key="14">
    <source>
        <dbReference type="SAM" id="Coils"/>
    </source>
</evidence>
<feature type="coiled-coil region" evidence="14">
    <location>
        <begin position="767"/>
        <end position="801"/>
    </location>
</feature>
<dbReference type="GO" id="GO:0030674">
    <property type="term" value="F:protein-macromolecule adaptor activity"/>
    <property type="evidence" value="ECO:0007669"/>
    <property type="project" value="TreeGrafter"/>
</dbReference>
<proteinExistence type="inferred from homology"/>
<evidence type="ECO:0000256" key="9">
    <source>
        <dbReference type="ARBA" id="ARBA00023136"/>
    </source>
</evidence>
<dbReference type="GO" id="GO:0030897">
    <property type="term" value="C:HOPS complex"/>
    <property type="evidence" value="ECO:0007669"/>
    <property type="project" value="TreeGrafter"/>
</dbReference>
<dbReference type="Pfam" id="PF23341">
    <property type="entry name" value="PEP5_VPS11_N"/>
    <property type="match status" value="1"/>
</dbReference>
<dbReference type="Gene3D" id="2.130.10.10">
    <property type="entry name" value="YVTN repeat-like/Quinoprotein amine dehydrogenase"/>
    <property type="match status" value="1"/>
</dbReference>
<dbReference type="InterPro" id="IPR013083">
    <property type="entry name" value="Znf_RING/FYVE/PHD"/>
</dbReference>
<dbReference type="InterPro" id="IPR057307">
    <property type="entry name" value="PEP5_VPS11_N"/>
</dbReference>
<keyword evidence="9 11" id="KW-0472">Membrane</keyword>
<dbReference type="SMART" id="SM00184">
    <property type="entry name" value="RING"/>
    <property type="match status" value="1"/>
</dbReference>
<dbReference type="PANTHER" id="PTHR23323:SF24">
    <property type="entry name" value="VACUOLAR PROTEIN SORTING-ASSOCIATED PROTEIN 11 HOMOLOG"/>
    <property type="match status" value="1"/>
</dbReference>
<evidence type="ECO:0000256" key="8">
    <source>
        <dbReference type="ARBA" id="ARBA00022927"/>
    </source>
</evidence>
<evidence type="ECO:0000313" key="17">
    <source>
        <dbReference type="EMBL" id="KAK9507651.1"/>
    </source>
</evidence>
<dbReference type="Pfam" id="PF13923">
    <property type="entry name" value="zf-C3HC4_2"/>
    <property type="match status" value="1"/>
</dbReference>
<comment type="subcellular location">
    <subcellularLocation>
        <location evidence="2">Late endosome membrane</location>
        <topology evidence="2">Peripheral membrane protein</topology>
        <orientation evidence="2">Cytoplasmic side</orientation>
    </subcellularLocation>
    <subcellularLocation>
        <location evidence="1">Lysosome</location>
    </subcellularLocation>
</comment>
<evidence type="ECO:0000256" key="12">
    <source>
        <dbReference type="PROSITE-ProRule" id="PRU00175"/>
    </source>
</evidence>
<dbReference type="GO" id="GO:0007033">
    <property type="term" value="P:vacuole organization"/>
    <property type="evidence" value="ECO:0007669"/>
    <property type="project" value="TreeGrafter"/>
</dbReference>
<dbReference type="GO" id="GO:0031902">
    <property type="term" value="C:late endosome membrane"/>
    <property type="evidence" value="ECO:0007669"/>
    <property type="project" value="UniProtKB-SubCell"/>
</dbReference>
<evidence type="ECO:0000313" key="18">
    <source>
        <dbReference type="Proteomes" id="UP001461498"/>
    </source>
</evidence>
<evidence type="ECO:0000256" key="1">
    <source>
        <dbReference type="ARBA" id="ARBA00004371"/>
    </source>
</evidence>
<dbReference type="GO" id="GO:0006886">
    <property type="term" value="P:intracellular protein transport"/>
    <property type="evidence" value="ECO:0007669"/>
    <property type="project" value="UniProtKB-UniRule"/>
</dbReference>
<dbReference type="InterPro" id="IPR016528">
    <property type="entry name" value="VPS11"/>
</dbReference>
<dbReference type="InterPro" id="IPR015943">
    <property type="entry name" value="WD40/YVTN_repeat-like_dom_sf"/>
</dbReference>
<dbReference type="GO" id="GO:0005764">
    <property type="term" value="C:lysosome"/>
    <property type="evidence" value="ECO:0007669"/>
    <property type="project" value="UniProtKB-SubCell"/>
</dbReference>
<name>A0AAW1D9H9_9HEMI</name>
<dbReference type="InterPro" id="IPR036322">
    <property type="entry name" value="WD40_repeat_dom_sf"/>
</dbReference>
<evidence type="ECO:0000256" key="15">
    <source>
        <dbReference type="SAM" id="MobiDB-lite"/>
    </source>
</evidence>
<dbReference type="InterPro" id="IPR001841">
    <property type="entry name" value="Znf_RING"/>
</dbReference>
<dbReference type="GO" id="GO:0006904">
    <property type="term" value="P:vesicle docking involved in exocytosis"/>
    <property type="evidence" value="ECO:0007669"/>
    <property type="project" value="TreeGrafter"/>
</dbReference>
<dbReference type="PANTHER" id="PTHR23323">
    <property type="entry name" value="VACUOLAR PROTEIN SORTING-ASSOCIATED PROTEIN"/>
    <property type="match status" value="1"/>
</dbReference>
<feature type="domain" description="RING-type" evidence="16">
    <location>
        <begin position="810"/>
        <end position="848"/>
    </location>
</feature>
<dbReference type="Gene3D" id="3.30.40.10">
    <property type="entry name" value="Zinc/RING finger domain, C3HC4 (zinc finger)"/>
    <property type="match status" value="1"/>
</dbReference>
<sequence length="1041" mass="118469">MAYLERRRFNFFDLKTNADGGRIADALGEARVTACSSGYGLLILGDSSGNIHIVKKSFEIKSFHAYQFNINLVEQSRQSPYLVTIGEDESGINPVIKVWHVEKFDKNGSPVCLRVSRASLPNKAVIPSCLAITDNLSMMAVGFTDGSILLYRGDVKRERTSKQKLLKDELLCITGLSFHTSGKVITLYVATVNSIEMYDVTHKDKEKRTTLEDTEGCALRCSVLAEGEQDNHFFVARNKAVFCYTNGVRGPCYALGGDKLQLEWFRNYLVIIAKETKPSSKILPSDSSVRESPKDTYTITILDSRNNFTVFSSTIEDASAVLIEWGSLFILSSNNNLCLIEEKDLQSKLSLLFKKNLYDVAIRMAKSQQYDADGLTELFRQYGDHLYSKGEHKGAIEQYIKTIGKLEPSYVIRKYLGSQQVENLSTYLQALHKAGLATGRHTTLLLNFYTKQNKPELLKEFIMAKDREVDFDVEVAIDVCRHVSAEDALLLAEKHGRHDWYLTIQIEDHKKYKEALDYIAKLEFDEAEFMIKKYGVTLLKNIPDETTKFLINLCTNCAKNNEDSNYLNGYCNINKSSPEDFIHYFINNSEKLIEFLEELIQVNPKLSTHIYTTLLENYLQMWMLENDEILKKQYEQKIMKLFDPPESTFDNLQALILCKAADFKPGILYLYDKNKMYQAILKCHVAQRDYASIISCCRRYENQDPGLWVQALVAIGSHNNLPQDVLATILTSIERGKLLSPLLVIECLSNSPTIQAGNIKGYLKKVLESELNTIEQQQSLINRYMQETEELHNNIDDLMNKPITFQGSRCSICKNQLELPTVHFLCQHSFHQHCIQSFAENDNECPPCLDKNKQTIEAIQSQEESNDLHEMFHRQLERAEDAFSLVTDYLGRGVFTKLTNYTEVALRAAAYKTKMNSNAIKSSSNTNNAQSVGYDNQEVVSNHFRGKYSNYKEDRDISSLIQSNISQSTPSYNMPEQTVVSDRITSSIQPQSTSNNPFGDDEDDDNSLNPFKNESTNPFGDDDEEEDQTTDDYDKNLNPFA</sequence>
<evidence type="ECO:0000256" key="5">
    <source>
        <dbReference type="ARBA" id="ARBA00022723"/>
    </source>
</evidence>
<evidence type="ECO:0000256" key="4">
    <source>
        <dbReference type="ARBA" id="ARBA00022448"/>
    </source>
</evidence>
<dbReference type="CDD" id="cd16688">
    <property type="entry name" value="RING-H2_Vps11"/>
    <property type="match status" value="1"/>
</dbReference>
<protein>
    <recommendedName>
        <fullName evidence="11">Vacuolar protein sorting-associated protein 11 homolog</fullName>
    </recommendedName>
</protein>
<dbReference type="AlphaFoldDB" id="A0AAW1D9H9"/>
<accession>A0AAW1D9H9</accession>
<dbReference type="Pfam" id="PF23356">
    <property type="entry name" value="TPR_PEP5_VPS11"/>
    <property type="match status" value="1"/>
</dbReference>
<dbReference type="GO" id="GO:0008270">
    <property type="term" value="F:zinc ion binding"/>
    <property type="evidence" value="ECO:0007669"/>
    <property type="project" value="UniProtKB-KW"/>
</dbReference>
<dbReference type="EMBL" id="JAPXFL010000004">
    <property type="protein sequence ID" value="KAK9507651.1"/>
    <property type="molecule type" value="Genomic_DNA"/>
</dbReference>